<comment type="caution">
    <text evidence="1">The sequence shown here is derived from an EMBL/GenBank/DDBJ whole genome shotgun (WGS) entry which is preliminary data.</text>
</comment>
<gene>
    <name evidence="1" type="ORF">PND83_23435</name>
</gene>
<name>A0AAW6CDX4_FLAPL</name>
<dbReference type="RefSeq" id="WP_246961162.1">
    <property type="nucleotide sequence ID" value="NZ_CP095094.1"/>
</dbReference>
<accession>A0AAW6CDX4</accession>
<reference evidence="1" key="1">
    <citation type="submission" date="2023-01" db="EMBL/GenBank/DDBJ databases">
        <title>Human gut microbiome strain richness.</title>
        <authorList>
            <person name="Chen-Liaw A."/>
        </authorList>
    </citation>
    <scope>NUCLEOTIDE SEQUENCE</scope>
    <source>
        <strain evidence="1">2225st1_A6_2225SCRN_200828</strain>
    </source>
</reference>
<protein>
    <submittedName>
        <fullName evidence="1">Uncharacterized protein</fullName>
    </submittedName>
</protein>
<evidence type="ECO:0000313" key="1">
    <source>
        <dbReference type="EMBL" id="MDB7908939.1"/>
    </source>
</evidence>
<sequence length="87" mass="9778">MGRAIDKQTMLGLIIDAKRTDPETGSFAEWLAEYLAEHMPTLTPPNEPLTCEGCACKEYSRDSYPCNSCFRNDETLSDQYRPPEGEA</sequence>
<dbReference type="Proteomes" id="UP001211006">
    <property type="component" value="Unassembled WGS sequence"/>
</dbReference>
<dbReference type="AlphaFoldDB" id="A0AAW6CDX4"/>
<evidence type="ECO:0000313" key="2">
    <source>
        <dbReference type="Proteomes" id="UP001211006"/>
    </source>
</evidence>
<organism evidence="1 2">
    <name type="scientific">Flavonifractor plautii</name>
    <name type="common">Fusobacterium plautii</name>
    <dbReference type="NCBI Taxonomy" id="292800"/>
    <lineage>
        <taxon>Bacteria</taxon>
        <taxon>Bacillati</taxon>
        <taxon>Bacillota</taxon>
        <taxon>Clostridia</taxon>
        <taxon>Eubacteriales</taxon>
        <taxon>Oscillospiraceae</taxon>
        <taxon>Flavonifractor</taxon>
    </lineage>
</organism>
<dbReference type="EMBL" id="JAQLWO010000054">
    <property type="protein sequence ID" value="MDB7908939.1"/>
    <property type="molecule type" value="Genomic_DNA"/>
</dbReference>
<proteinExistence type="predicted"/>